<keyword evidence="1" id="KW-0472">Membrane</keyword>
<dbReference type="OrthoDB" id="3240470at2"/>
<proteinExistence type="predicted"/>
<dbReference type="InterPro" id="IPR021354">
    <property type="entry name" value="DUF2975"/>
</dbReference>
<keyword evidence="1" id="KW-0812">Transmembrane</keyword>
<gene>
    <name evidence="2" type="ORF">B0I08_103192</name>
</gene>
<protein>
    <recommendedName>
        <fullName evidence="4">DUF2975 family protein</fullName>
    </recommendedName>
</protein>
<feature type="transmembrane region" description="Helical" evidence="1">
    <location>
        <begin position="51"/>
        <end position="73"/>
    </location>
</feature>
<feature type="transmembrane region" description="Helical" evidence="1">
    <location>
        <begin position="93"/>
        <end position="116"/>
    </location>
</feature>
<sequence>MHRLRLPVTALRVFLVFLFGFALLMQIMSLPGQFAHDAGQTPKLAQLSWTLLVVTELAMLGLQIVIVCTWKLLTMVQKDRIFSESSLSWVNGIVWTFSVGWVLLVGVSTYISAFLFFTPSLRDPGLPILLFGFTLVATVVVLLIVILRALLRQATVLRADMDVVI</sequence>
<organism evidence="2 3">
    <name type="scientific">Glaciihabitans tibetensis</name>
    <dbReference type="NCBI Taxonomy" id="1266600"/>
    <lineage>
        <taxon>Bacteria</taxon>
        <taxon>Bacillati</taxon>
        <taxon>Actinomycetota</taxon>
        <taxon>Actinomycetes</taxon>
        <taxon>Micrococcales</taxon>
        <taxon>Microbacteriaceae</taxon>
        <taxon>Glaciihabitans</taxon>
    </lineage>
</organism>
<reference evidence="2 3" key="1">
    <citation type="submission" date="2018-03" db="EMBL/GenBank/DDBJ databases">
        <title>Genomic Encyclopedia of Type Strains, Phase III (KMG-III): the genomes of soil and plant-associated and newly described type strains.</title>
        <authorList>
            <person name="Whitman W."/>
        </authorList>
    </citation>
    <scope>NUCLEOTIDE SEQUENCE [LARGE SCALE GENOMIC DNA]</scope>
    <source>
        <strain evidence="2 3">CGMCC 1.12484</strain>
    </source>
</reference>
<dbReference type="RefSeq" id="WP_106211196.1">
    <property type="nucleotide sequence ID" value="NZ_PVTL01000003.1"/>
</dbReference>
<dbReference type="Pfam" id="PF11188">
    <property type="entry name" value="DUF2975"/>
    <property type="match status" value="1"/>
</dbReference>
<evidence type="ECO:0000313" key="3">
    <source>
        <dbReference type="Proteomes" id="UP000237983"/>
    </source>
</evidence>
<feature type="transmembrane region" description="Helical" evidence="1">
    <location>
        <begin position="128"/>
        <end position="151"/>
    </location>
</feature>
<evidence type="ECO:0000256" key="1">
    <source>
        <dbReference type="SAM" id="Phobius"/>
    </source>
</evidence>
<evidence type="ECO:0008006" key="4">
    <source>
        <dbReference type="Google" id="ProtNLM"/>
    </source>
</evidence>
<accession>A0A2T0VFN9</accession>
<evidence type="ECO:0000313" key="2">
    <source>
        <dbReference type="EMBL" id="PRY68986.1"/>
    </source>
</evidence>
<dbReference type="Proteomes" id="UP000237983">
    <property type="component" value="Unassembled WGS sequence"/>
</dbReference>
<dbReference type="EMBL" id="PVTL01000003">
    <property type="protein sequence ID" value="PRY68986.1"/>
    <property type="molecule type" value="Genomic_DNA"/>
</dbReference>
<name>A0A2T0VFN9_9MICO</name>
<keyword evidence="3" id="KW-1185">Reference proteome</keyword>
<comment type="caution">
    <text evidence="2">The sequence shown here is derived from an EMBL/GenBank/DDBJ whole genome shotgun (WGS) entry which is preliminary data.</text>
</comment>
<keyword evidence="1" id="KW-1133">Transmembrane helix</keyword>
<dbReference type="AlphaFoldDB" id="A0A2T0VFN9"/>